<dbReference type="GO" id="GO:0005615">
    <property type="term" value="C:extracellular space"/>
    <property type="evidence" value="ECO:0007669"/>
    <property type="project" value="TreeGrafter"/>
</dbReference>
<evidence type="ECO:0000256" key="1">
    <source>
        <dbReference type="ARBA" id="ARBA00022729"/>
    </source>
</evidence>
<feature type="domain" description="FAS1" evidence="4">
    <location>
        <begin position="347"/>
        <end position="468"/>
    </location>
</feature>
<dbReference type="SMART" id="SM00554">
    <property type="entry name" value="FAS1"/>
    <property type="match status" value="4"/>
</dbReference>
<feature type="domain" description="FAS1" evidence="4">
    <location>
        <begin position="472"/>
        <end position="600"/>
    </location>
</feature>
<name>A0A671NYU9_9TELE</name>
<dbReference type="InterPro" id="IPR036378">
    <property type="entry name" value="FAS1_dom_sf"/>
</dbReference>
<dbReference type="GO" id="GO:0030198">
    <property type="term" value="P:extracellular matrix organization"/>
    <property type="evidence" value="ECO:0007669"/>
    <property type="project" value="TreeGrafter"/>
</dbReference>
<feature type="signal peptide" evidence="3">
    <location>
        <begin position="1"/>
        <end position="22"/>
    </location>
</feature>
<protein>
    <submittedName>
        <fullName evidence="6">Periostin-like</fullName>
    </submittedName>
</protein>
<keyword evidence="2" id="KW-1015">Disulfide bond</keyword>
<organism evidence="6 7">
    <name type="scientific">Sinocyclocheilus anshuiensis</name>
    <dbReference type="NCBI Taxonomy" id="1608454"/>
    <lineage>
        <taxon>Eukaryota</taxon>
        <taxon>Metazoa</taxon>
        <taxon>Chordata</taxon>
        <taxon>Craniata</taxon>
        <taxon>Vertebrata</taxon>
        <taxon>Euteleostomi</taxon>
        <taxon>Actinopterygii</taxon>
        <taxon>Neopterygii</taxon>
        <taxon>Teleostei</taxon>
        <taxon>Ostariophysi</taxon>
        <taxon>Cypriniformes</taxon>
        <taxon>Cyprinidae</taxon>
        <taxon>Cyprininae</taxon>
        <taxon>Sinocyclocheilus</taxon>
    </lineage>
</organism>
<dbReference type="FunFam" id="2.30.180.10:FF:000003">
    <property type="entry name" value="periostin isoform X1"/>
    <property type="match status" value="1"/>
</dbReference>
<gene>
    <name evidence="6" type="primary">LOC107704781</name>
</gene>
<reference evidence="6" key="2">
    <citation type="submission" date="2025-09" db="UniProtKB">
        <authorList>
            <consortium name="Ensembl"/>
        </authorList>
    </citation>
    <scope>IDENTIFICATION</scope>
</reference>
<dbReference type="Proteomes" id="UP000472260">
    <property type="component" value="Unassembled WGS sequence"/>
</dbReference>
<evidence type="ECO:0000256" key="2">
    <source>
        <dbReference type="ARBA" id="ARBA00023157"/>
    </source>
</evidence>
<feature type="domain" description="FAS1" evidence="4">
    <location>
        <begin position="210"/>
        <end position="341"/>
    </location>
</feature>
<evidence type="ECO:0000313" key="6">
    <source>
        <dbReference type="Ensembl" id="ENSSANP00000051499.1"/>
    </source>
</evidence>
<dbReference type="InterPro" id="IPR011489">
    <property type="entry name" value="EMI_domain"/>
</dbReference>
<keyword evidence="7" id="KW-1185">Reference proteome</keyword>
<dbReference type="FunFam" id="2.30.180.10:FF:000002">
    <property type="entry name" value="periostin isoform X1"/>
    <property type="match status" value="1"/>
</dbReference>
<dbReference type="PANTHER" id="PTHR10900">
    <property type="entry name" value="PERIOSTIN-RELATED"/>
    <property type="match status" value="1"/>
</dbReference>
<dbReference type="Ensembl" id="ENSSANT00000054740.1">
    <property type="protein sequence ID" value="ENSSANP00000051499.1"/>
    <property type="gene ID" value="ENSSANG00000024780.1"/>
</dbReference>
<dbReference type="PANTHER" id="PTHR10900:SF12">
    <property type="entry name" value="PERIOSTIN"/>
    <property type="match status" value="1"/>
</dbReference>
<evidence type="ECO:0000259" key="4">
    <source>
        <dbReference type="PROSITE" id="PS50213"/>
    </source>
</evidence>
<accession>A0A671NYU9</accession>
<evidence type="ECO:0000313" key="7">
    <source>
        <dbReference type="Proteomes" id="UP000472260"/>
    </source>
</evidence>
<dbReference type="Gene3D" id="2.30.180.10">
    <property type="entry name" value="FAS1 domain"/>
    <property type="match status" value="4"/>
</dbReference>
<dbReference type="AlphaFoldDB" id="A0A671NYU9"/>
<dbReference type="GO" id="GO:0007155">
    <property type="term" value="P:cell adhesion"/>
    <property type="evidence" value="ECO:0007669"/>
    <property type="project" value="TreeGrafter"/>
</dbReference>
<dbReference type="SUPFAM" id="SSF82153">
    <property type="entry name" value="FAS1 domain"/>
    <property type="match status" value="4"/>
</dbReference>
<sequence>MKLLFAATFALFVLSAFDQADSSAYDKIVAHSRIRAKKEGPNMCALQQVVGTKKKYFSTCRNWYQGAICGKKATVLYECCPGYMKLDGMRGCPAVAPIDNVFGTVGLVKATTTQDYSALSKLREEIEGAGSYTFFAPSNDAWDLLDPVTSHSFFLPAGYVIGYLRLHEELILHVVLVQVVTVNCARIIHGNQVATNGVVHVIDRVITAVGNTIQDVIEVEDDLSTLSTVATASGLIEKLGQPGHFTLFAPTNDAFDKLDREVLDRLMEDKNSLQALLNYHLLNSVQCSEAIMAGTSYETLEGSNIEIGCDGDSLTVNGIKMVLKKDIVTTNGVIHLIDQVLMPDSAKQVMELVGQSQGTFSDMLTELGLSAAMRPQAEYTLLAPLNTAFNDEVMSMDQSFLKIILENHILKNKIVLSQLYNGQRLETLAGKFLRVFVYRTAVCIENACLIRGSKEGSNGALHLMKTLITPADSSMYQLLVKNGAFKIFLSLMEAAGLNDLLKQEGDFTLFAPTDEAFAGLSERDLSLLKSDVNALRAILVYHFSNSIFIGGGLETGVTNLLKTLQGSNLKVLFVSINGLFFLFKSNPCLRTVFYFKDIPVGNQDLLSLLRRIIRYIQIKVLNLLFFIYAVQREPTITKVTRVIESPTKIKKVTRVIEGQPSVTKVTRVIEGDPTMTKVTRVIEMNPSVTTAIEDFGEDPEEITRYIQGKNLTLGISS</sequence>
<keyword evidence="1 3" id="KW-0732">Signal</keyword>
<dbReference type="InterPro" id="IPR000782">
    <property type="entry name" value="FAS1_domain"/>
</dbReference>
<feature type="domain" description="FAS1" evidence="4">
    <location>
        <begin position="97"/>
        <end position="206"/>
    </location>
</feature>
<evidence type="ECO:0000259" key="5">
    <source>
        <dbReference type="PROSITE" id="PS51041"/>
    </source>
</evidence>
<dbReference type="Pfam" id="PF02469">
    <property type="entry name" value="Fasciclin"/>
    <property type="match status" value="4"/>
</dbReference>
<reference evidence="6" key="1">
    <citation type="submission" date="2025-08" db="UniProtKB">
        <authorList>
            <consortium name="Ensembl"/>
        </authorList>
    </citation>
    <scope>IDENTIFICATION</scope>
</reference>
<dbReference type="InterPro" id="IPR050904">
    <property type="entry name" value="Adhesion/Biosynth-related"/>
</dbReference>
<feature type="chain" id="PRO_5025455087" evidence="3">
    <location>
        <begin position="23"/>
        <end position="717"/>
    </location>
</feature>
<dbReference type="GO" id="GO:0050839">
    <property type="term" value="F:cell adhesion molecule binding"/>
    <property type="evidence" value="ECO:0007669"/>
    <property type="project" value="TreeGrafter"/>
</dbReference>
<proteinExistence type="predicted"/>
<feature type="domain" description="EMI" evidence="5">
    <location>
        <begin position="40"/>
        <end position="94"/>
    </location>
</feature>
<dbReference type="PROSITE" id="PS51041">
    <property type="entry name" value="EMI"/>
    <property type="match status" value="1"/>
</dbReference>
<evidence type="ECO:0000256" key="3">
    <source>
        <dbReference type="SAM" id="SignalP"/>
    </source>
</evidence>
<dbReference type="PROSITE" id="PS50213">
    <property type="entry name" value="FAS1"/>
    <property type="match status" value="4"/>
</dbReference>
<dbReference type="GO" id="GO:0031012">
    <property type="term" value="C:extracellular matrix"/>
    <property type="evidence" value="ECO:0007669"/>
    <property type="project" value="TreeGrafter"/>
</dbReference>